<dbReference type="SUPFAM" id="SSF46689">
    <property type="entry name" value="Homeodomain-like"/>
    <property type="match status" value="1"/>
</dbReference>
<organism evidence="5 6">
    <name type="scientific">Dawidia cretensis</name>
    <dbReference type="NCBI Taxonomy" id="2782350"/>
    <lineage>
        <taxon>Bacteria</taxon>
        <taxon>Pseudomonadati</taxon>
        <taxon>Bacteroidota</taxon>
        <taxon>Cytophagia</taxon>
        <taxon>Cytophagales</taxon>
        <taxon>Chryseotaleaceae</taxon>
        <taxon>Dawidia</taxon>
    </lineage>
</organism>
<feature type="domain" description="HTH araC/xylS-type" evidence="4">
    <location>
        <begin position="203"/>
        <end position="304"/>
    </location>
</feature>
<dbReference type="Proteomes" id="UP001319080">
    <property type="component" value="Unassembled WGS sequence"/>
</dbReference>
<dbReference type="PRINTS" id="PR00032">
    <property type="entry name" value="HTHARAC"/>
</dbReference>
<dbReference type="PANTHER" id="PTHR43280">
    <property type="entry name" value="ARAC-FAMILY TRANSCRIPTIONAL REGULATOR"/>
    <property type="match status" value="1"/>
</dbReference>
<accession>A0AAP2E286</accession>
<evidence type="ECO:0000256" key="1">
    <source>
        <dbReference type="ARBA" id="ARBA00023015"/>
    </source>
</evidence>
<dbReference type="EMBL" id="JAHESE010000025">
    <property type="protein sequence ID" value="MBT1710724.1"/>
    <property type="molecule type" value="Genomic_DNA"/>
</dbReference>
<evidence type="ECO:0000259" key="4">
    <source>
        <dbReference type="PROSITE" id="PS01124"/>
    </source>
</evidence>
<evidence type="ECO:0000256" key="3">
    <source>
        <dbReference type="ARBA" id="ARBA00023163"/>
    </source>
</evidence>
<protein>
    <submittedName>
        <fullName evidence="5">Helix-turn-helix transcriptional regulator</fullName>
    </submittedName>
</protein>
<dbReference type="PANTHER" id="PTHR43280:SF32">
    <property type="entry name" value="TRANSCRIPTIONAL REGULATORY PROTEIN"/>
    <property type="match status" value="1"/>
</dbReference>
<evidence type="ECO:0000313" key="6">
    <source>
        <dbReference type="Proteomes" id="UP001319080"/>
    </source>
</evidence>
<dbReference type="RefSeq" id="WP_254086299.1">
    <property type="nucleotide sequence ID" value="NZ_JAHESE010000025.1"/>
</dbReference>
<dbReference type="Gene3D" id="1.10.10.60">
    <property type="entry name" value="Homeodomain-like"/>
    <property type="match status" value="1"/>
</dbReference>
<keyword evidence="2" id="KW-0238">DNA-binding</keyword>
<keyword evidence="3" id="KW-0804">Transcription</keyword>
<dbReference type="SMART" id="SM00342">
    <property type="entry name" value="HTH_ARAC"/>
    <property type="match status" value="1"/>
</dbReference>
<name>A0AAP2E286_9BACT</name>
<evidence type="ECO:0000256" key="2">
    <source>
        <dbReference type="ARBA" id="ARBA00023125"/>
    </source>
</evidence>
<dbReference type="GO" id="GO:0003700">
    <property type="term" value="F:DNA-binding transcription factor activity"/>
    <property type="evidence" value="ECO:0007669"/>
    <property type="project" value="InterPro"/>
</dbReference>
<sequence>MSQSQPQHIRSISEYHRLMQLGKPEHPLISVVRFEDVRHPDTSDALTMVLNHYSIALKRNFGGKMKYGQQVYDFDEGIMTFMAPGQVLRIEWEPDKEVEHTGWMLLIHPDFLWNTPLAKSIKQYAFFDYSVHEALFLSEKEEAIVIGVMQGIIHEYRANMDQFSQAIVISQLEVLLNYADRFYNRQFLTRKVSNHTLLARMEDLLAAYLASDALTEKGVPTVTYLASELNVSPGYLGSMLRMLTGKNTQQHIHDRLIDRAKEKLSTTDLTVSEIAYQLGFSHPQSFSKLFKAKTNLSPLEFRQSF</sequence>
<evidence type="ECO:0000313" key="5">
    <source>
        <dbReference type="EMBL" id="MBT1710724.1"/>
    </source>
</evidence>
<dbReference type="InterPro" id="IPR009057">
    <property type="entry name" value="Homeodomain-like_sf"/>
</dbReference>
<dbReference type="PROSITE" id="PS01124">
    <property type="entry name" value="HTH_ARAC_FAMILY_2"/>
    <property type="match status" value="1"/>
</dbReference>
<dbReference type="InterPro" id="IPR020449">
    <property type="entry name" value="Tscrpt_reg_AraC-type_HTH"/>
</dbReference>
<reference evidence="5 6" key="1">
    <citation type="submission" date="2021-05" db="EMBL/GenBank/DDBJ databases">
        <title>A Polyphasic approach of four new species of the genus Ohtaekwangia: Ohtaekwangia histidinii sp. nov., Ohtaekwangia cretensis sp. nov., Ohtaekwangia indiensis sp. nov., Ohtaekwangia reichenbachii sp. nov. from diverse environment.</title>
        <authorList>
            <person name="Octaviana S."/>
        </authorList>
    </citation>
    <scope>NUCLEOTIDE SEQUENCE [LARGE SCALE GENOMIC DNA]</scope>
    <source>
        <strain evidence="5 6">PWU5</strain>
    </source>
</reference>
<keyword evidence="6" id="KW-1185">Reference proteome</keyword>
<keyword evidence="1" id="KW-0805">Transcription regulation</keyword>
<dbReference type="AlphaFoldDB" id="A0AAP2E286"/>
<comment type="caution">
    <text evidence="5">The sequence shown here is derived from an EMBL/GenBank/DDBJ whole genome shotgun (WGS) entry which is preliminary data.</text>
</comment>
<dbReference type="GO" id="GO:0043565">
    <property type="term" value="F:sequence-specific DNA binding"/>
    <property type="evidence" value="ECO:0007669"/>
    <property type="project" value="InterPro"/>
</dbReference>
<gene>
    <name evidence="5" type="ORF">KK062_20960</name>
</gene>
<proteinExistence type="predicted"/>
<dbReference type="InterPro" id="IPR018060">
    <property type="entry name" value="HTH_AraC"/>
</dbReference>
<dbReference type="Pfam" id="PF12833">
    <property type="entry name" value="HTH_18"/>
    <property type="match status" value="1"/>
</dbReference>